<organism evidence="1 2">
    <name type="scientific">Necator americanus</name>
    <name type="common">Human hookworm</name>
    <dbReference type="NCBI Taxonomy" id="51031"/>
    <lineage>
        <taxon>Eukaryota</taxon>
        <taxon>Metazoa</taxon>
        <taxon>Ecdysozoa</taxon>
        <taxon>Nematoda</taxon>
        <taxon>Chromadorea</taxon>
        <taxon>Rhabditida</taxon>
        <taxon>Rhabditina</taxon>
        <taxon>Rhabditomorpha</taxon>
        <taxon>Strongyloidea</taxon>
        <taxon>Ancylostomatidae</taxon>
        <taxon>Bunostominae</taxon>
        <taxon>Necator</taxon>
    </lineage>
</organism>
<accession>A0ABR1CZB2</accession>
<evidence type="ECO:0000313" key="1">
    <source>
        <dbReference type="EMBL" id="KAK6743148.1"/>
    </source>
</evidence>
<name>A0ABR1CZB2_NECAM</name>
<comment type="caution">
    <text evidence="1">The sequence shown here is derived from an EMBL/GenBank/DDBJ whole genome shotgun (WGS) entry which is preliminary data.</text>
</comment>
<dbReference type="EMBL" id="JAVFWL010000003">
    <property type="protein sequence ID" value="KAK6743148.1"/>
    <property type="molecule type" value="Genomic_DNA"/>
</dbReference>
<reference evidence="1 2" key="1">
    <citation type="submission" date="2023-08" db="EMBL/GenBank/DDBJ databases">
        <title>A Necator americanus chromosomal reference genome.</title>
        <authorList>
            <person name="Ilik V."/>
            <person name="Petrzelkova K.J."/>
            <person name="Pardy F."/>
            <person name="Fuh T."/>
            <person name="Niatou-Singa F.S."/>
            <person name="Gouil Q."/>
            <person name="Baker L."/>
            <person name="Ritchie M.E."/>
            <person name="Jex A.R."/>
            <person name="Gazzola D."/>
            <person name="Li H."/>
            <person name="Toshio Fujiwara R."/>
            <person name="Zhan B."/>
            <person name="Aroian R.V."/>
            <person name="Pafco B."/>
            <person name="Schwarz E.M."/>
        </authorList>
    </citation>
    <scope>NUCLEOTIDE SEQUENCE [LARGE SCALE GENOMIC DNA]</scope>
    <source>
        <strain evidence="1 2">Aroian</strain>
        <tissue evidence="1">Whole animal</tissue>
    </source>
</reference>
<proteinExistence type="predicted"/>
<keyword evidence="2" id="KW-1185">Reference proteome</keyword>
<evidence type="ECO:0000313" key="2">
    <source>
        <dbReference type="Proteomes" id="UP001303046"/>
    </source>
</evidence>
<dbReference type="Proteomes" id="UP001303046">
    <property type="component" value="Unassembled WGS sequence"/>
</dbReference>
<evidence type="ECO:0008006" key="3">
    <source>
        <dbReference type="Google" id="ProtNLM"/>
    </source>
</evidence>
<sequence length="121" mass="14466">MLTEFGETCGCIGLQLNLQKKMFMRNGWVSDFPFSLNGRNISECTSYAYLGRELNMMKFAKESKMRWVGDVTRVNDNRWTRAVRDWVFRDIKRTRGRPPTRWSDFFTMSFKKNYDALRVPR</sequence>
<gene>
    <name evidence="1" type="primary">Necator_chrIII.g11187</name>
    <name evidence="1" type="ORF">RB195_010422</name>
</gene>
<protein>
    <recommendedName>
        <fullName evidence="3">Reverse transcriptase domain-containing protein</fullName>
    </recommendedName>
</protein>